<dbReference type="PANTHER" id="PTHR36172:SF1">
    <property type="entry name" value="RESOLVASE-RELATED"/>
    <property type="match status" value="1"/>
</dbReference>
<feature type="domain" description="HTH merR-type" evidence="5">
    <location>
        <begin position="1"/>
        <end position="39"/>
    </location>
</feature>
<evidence type="ECO:0000256" key="1">
    <source>
        <dbReference type="ARBA" id="ARBA00022908"/>
    </source>
</evidence>
<feature type="active site" description="O-(5'-phospho-DNA)-serine intermediate" evidence="4">
    <location>
        <position position="53"/>
    </location>
</feature>
<dbReference type="STRING" id="1921803.NIES593_14875"/>
<keyword evidence="1" id="KW-0229">DNA integration</keyword>
<proteinExistence type="predicted"/>
<dbReference type="InterPro" id="IPR000551">
    <property type="entry name" value="MerR-type_HTH_dom"/>
</dbReference>
<dbReference type="InterPro" id="IPR006118">
    <property type="entry name" value="Recombinase_CS"/>
</dbReference>
<dbReference type="PROSITE" id="PS00397">
    <property type="entry name" value="RECOMBINASES_1"/>
    <property type="match status" value="1"/>
</dbReference>
<keyword evidence="2" id="KW-0238">DNA-binding</keyword>
<comment type="caution">
    <text evidence="7">The sequence shown here is derived from an EMBL/GenBank/DDBJ whole genome shotgun (WGS) entry which is preliminary data.</text>
</comment>
<dbReference type="InterPro" id="IPR006119">
    <property type="entry name" value="Resolv_N"/>
</dbReference>
<evidence type="ECO:0000259" key="6">
    <source>
        <dbReference type="PROSITE" id="PS51736"/>
    </source>
</evidence>
<dbReference type="PROSITE" id="PS50937">
    <property type="entry name" value="HTH_MERR_2"/>
    <property type="match status" value="1"/>
</dbReference>
<accession>A0A1U7HDQ3</accession>
<evidence type="ECO:0000313" key="7">
    <source>
        <dbReference type="EMBL" id="OKH21713.1"/>
    </source>
</evidence>
<dbReference type="Proteomes" id="UP000186868">
    <property type="component" value="Unassembled WGS sequence"/>
</dbReference>
<reference evidence="7 8" key="1">
    <citation type="submission" date="2016-11" db="EMBL/GenBank/DDBJ databases">
        <title>Draft Genome Sequences of Nine Cyanobacterial Strains from Diverse Habitats.</title>
        <authorList>
            <person name="Zhu T."/>
            <person name="Hou S."/>
            <person name="Lu X."/>
            <person name="Hess W.R."/>
        </authorList>
    </citation>
    <scope>NUCLEOTIDE SEQUENCE [LARGE SCALE GENOMIC DNA]</scope>
    <source>
        <strain evidence="7 8">NIES-593</strain>
    </source>
</reference>
<evidence type="ECO:0000259" key="5">
    <source>
        <dbReference type="PROSITE" id="PS50937"/>
    </source>
</evidence>
<dbReference type="GO" id="GO:0015074">
    <property type="term" value="P:DNA integration"/>
    <property type="evidence" value="ECO:0007669"/>
    <property type="project" value="UniProtKB-KW"/>
</dbReference>
<dbReference type="InterPro" id="IPR009061">
    <property type="entry name" value="DNA-bd_dom_put_sf"/>
</dbReference>
<dbReference type="EMBL" id="MRCB01000018">
    <property type="protein sequence ID" value="OKH21713.1"/>
    <property type="molecule type" value="Genomic_DNA"/>
</dbReference>
<dbReference type="InterPro" id="IPR036162">
    <property type="entry name" value="Resolvase-like_N_sf"/>
</dbReference>
<evidence type="ECO:0000256" key="4">
    <source>
        <dbReference type="PROSITE-ProRule" id="PRU10137"/>
    </source>
</evidence>
<organism evidence="7 8">
    <name type="scientific">Hydrococcus rivularis NIES-593</name>
    <dbReference type="NCBI Taxonomy" id="1921803"/>
    <lineage>
        <taxon>Bacteria</taxon>
        <taxon>Bacillati</taxon>
        <taxon>Cyanobacteriota</taxon>
        <taxon>Cyanophyceae</taxon>
        <taxon>Pleurocapsales</taxon>
        <taxon>Hydrococcaceae</taxon>
        <taxon>Hydrococcus</taxon>
    </lineage>
</organism>
<dbReference type="Pfam" id="PF00239">
    <property type="entry name" value="Resolvase"/>
    <property type="match status" value="1"/>
</dbReference>
<protein>
    <submittedName>
        <fullName evidence="7">Uncharacterized protein</fullName>
    </submittedName>
</protein>
<dbReference type="InterPro" id="IPR051491">
    <property type="entry name" value="Recombinase/Transposase-rel"/>
</dbReference>
<name>A0A1U7HDQ3_9CYAN</name>
<evidence type="ECO:0000256" key="3">
    <source>
        <dbReference type="ARBA" id="ARBA00023172"/>
    </source>
</evidence>
<gene>
    <name evidence="7" type="ORF">NIES593_14875</name>
</gene>
<sequence>MLGVSVETLRKWAKTGELLPDRKTKGGTRFYDAAKLLALGDGDSPTVCYARVSSSDQRSDLDRQQTMLETYCAAKGWKSEVITEEGDKLFEETKKNVEL</sequence>
<dbReference type="PANTHER" id="PTHR36172">
    <property type="match status" value="1"/>
</dbReference>
<feature type="domain" description="Resolvase/invertase-type recombinase catalytic" evidence="6">
    <location>
        <begin position="45"/>
        <end position="99"/>
    </location>
</feature>
<dbReference type="GO" id="GO:0000150">
    <property type="term" value="F:DNA strand exchange activity"/>
    <property type="evidence" value="ECO:0007669"/>
    <property type="project" value="InterPro"/>
</dbReference>
<evidence type="ECO:0000256" key="2">
    <source>
        <dbReference type="ARBA" id="ARBA00023125"/>
    </source>
</evidence>
<dbReference type="SUPFAM" id="SSF46955">
    <property type="entry name" value="Putative DNA-binding domain"/>
    <property type="match status" value="1"/>
</dbReference>
<dbReference type="GO" id="GO:0006355">
    <property type="term" value="P:regulation of DNA-templated transcription"/>
    <property type="evidence" value="ECO:0007669"/>
    <property type="project" value="InterPro"/>
</dbReference>
<dbReference type="AlphaFoldDB" id="A0A1U7HDQ3"/>
<dbReference type="PROSITE" id="PS51736">
    <property type="entry name" value="RECOMBINASES_3"/>
    <property type="match status" value="1"/>
</dbReference>
<dbReference type="Gene3D" id="3.40.50.1390">
    <property type="entry name" value="Resolvase, N-terminal catalytic domain"/>
    <property type="match status" value="1"/>
</dbReference>
<dbReference type="Gene3D" id="1.10.1660.10">
    <property type="match status" value="1"/>
</dbReference>
<dbReference type="GO" id="GO:0003677">
    <property type="term" value="F:DNA binding"/>
    <property type="evidence" value="ECO:0007669"/>
    <property type="project" value="UniProtKB-KW"/>
</dbReference>
<dbReference type="SUPFAM" id="SSF53041">
    <property type="entry name" value="Resolvase-like"/>
    <property type="match status" value="1"/>
</dbReference>
<evidence type="ECO:0000313" key="8">
    <source>
        <dbReference type="Proteomes" id="UP000186868"/>
    </source>
</evidence>
<dbReference type="Pfam" id="PF00376">
    <property type="entry name" value="MerR"/>
    <property type="match status" value="1"/>
</dbReference>
<keyword evidence="3" id="KW-0233">DNA recombination</keyword>
<keyword evidence="8" id="KW-1185">Reference proteome</keyword>